<proteinExistence type="predicted"/>
<dbReference type="OrthoDB" id="8478129at2"/>
<dbReference type="InterPro" id="IPR006674">
    <property type="entry name" value="HD_domain"/>
</dbReference>
<organism evidence="2 3">
    <name type="scientific">[Mycobacterium] stephanolepidis</name>
    <dbReference type="NCBI Taxonomy" id="1520670"/>
    <lineage>
        <taxon>Bacteria</taxon>
        <taxon>Bacillati</taxon>
        <taxon>Actinomycetota</taxon>
        <taxon>Actinomycetes</taxon>
        <taxon>Mycobacteriales</taxon>
        <taxon>Mycobacteriaceae</taxon>
        <taxon>Mycobacteroides</taxon>
    </lineage>
</organism>
<dbReference type="Pfam" id="PF01966">
    <property type="entry name" value="HD"/>
    <property type="match status" value="1"/>
</dbReference>
<name>A0A1Z4EXV9_9MYCO</name>
<dbReference type="SUPFAM" id="SSF109604">
    <property type="entry name" value="HD-domain/PDEase-like"/>
    <property type="match status" value="1"/>
</dbReference>
<dbReference type="Proteomes" id="UP000217954">
    <property type="component" value="Chromosome"/>
</dbReference>
<dbReference type="PANTHER" id="PTHR35569">
    <property type="entry name" value="CYANAMIDE HYDRATASE DDI2-RELATED"/>
    <property type="match status" value="1"/>
</dbReference>
<dbReference type="EMBL" id="AP018165">
    <property type="protein sequence ID" value="BAX97810.1"/>
    <property type="molecule type" value="Genomic_DNA"/>
</dbReference>
<dbReference type="CDD" id="cd00077">
    <property type="entry name" value="HDc"/>
    <property type="match status" value="1"/>
</dbReference>
<keyword evidence="3" id="KW-1185">Reference proteome</keyword>
<reference evidence="2 3" key="2">
    <citation type="journal article" date="2017" name="Int. J. Syst. Evol. Microbiol.">
        <title>Mycobacterium stephanolepidis sp. nov., a rapidly growing species related to Mycobacterium chelonae, isolated from marine teleost fish, Stephanolepis cirrhifer.</title>
        <authorList>
            <person name="Fukano H."/>
            <person name="Wada S."/>
            <person name="Kurata O."/>
            <person name="Katayama K."/>
            <person name="Fujiwara N."/>
            <person name="Hoshino Y."/>
        </authorList>
    </citation>
    <scope>NUCLEOTIDE SEQUENCE [LARGE SCALE GENOMIC DNA]</scope>
    <source>
        <strain evidence="2 3">NJB0901</strain>
    </source>
</reference>
<dbReference type="InterPro" id="IPR003607">
    <property type="entry name" value="HD/PDEase_dom"/>
</dbReference>
<evidence type="ECO:0000259" key="1">
    <source>
        <dbReference type="Pfam" id="PF01966"/>
    </source>
</evidence>
<feature type="domain" description="HD" evidence="1">
    <location>
        <begin position="75"/>
        <end position="164"/>
    </location>
</feature>
<gene>
    <name evidence="2" type="ORF">MSTE_02500</name>
</gene>
<dbReference type="RefSeq" id="WP_096501545.1">
    <property type="nucleotide sequence ID" value="NZ_AP018165.1"/>
</dbReference>
<evidence type="ECO:0000313" key="2">
    <source>
        <dbReference type="EMBL" id="BAX97810.1"/>
    </source>
</evidence>
<protein>
    <submittedName>
        <fullName evidence="2">Putative metal dependent phosphohydrolase</fullName>
    </submittedName>
</protein>
<sequence length="250" mass="27140">MTTSTTSPGSLSRNEQFRFARHAVGAQLKSLPGSVRARLGRGASSALAREQAPPDSALSLAAAGFVAEHYSTSLYHHCLRCWYFGDFFAQIGGYRYDPELLYVSCLFHDIALTSKYRDQRTYACFAAEGGALAKSWLEAQGTSPGYGDTVANVIARHMDVSVSAGVAGNEPYLLHEAAHLDVAGARVDEIPASFARQVASRHPREGFSSTFIDAMRHEATQRKSSRASVLWKIGMRLPIATNPLDTAGRQ</sequence>
<reference evidence="3" key="1">
    <citation type="journal article" date="2017" name="Genome Announc.">
        <title>Complete Genome Sequence of Mycobacterium stephanolepidis.</title>
        <authorList>
            <person name="Fukano H."/>
            <person name="Yoshida M."/>
            <person name="Katayama Y."/>
            <person name="Omatsu T."/>
            <person name="Mizutani T."/>
            <person name="Kurata O."/>
            <person name="Wada S."/>
            <person name="Hoshino Y."/>
        </authorList>
    </citation>
    <scope>NUCLEOTIDE SEQUENCE [LARGE SCALE GENOMIC DNA]</scope>
    <source>
        <strain evidence="3">NJB0901</strain>
    </source>
</reference>
<dbReference type="KEGG" id="mste:MSTE_02500"/>
<evidence type="ECO:0000313" key="3">
    <source>
        <dbReference type="Proteomes" id="UP000217954"/>
    </source>
</evidence>
<accession>A0A1Z4EXV9</accession>
<dbReference type="GO" id="GO:0016787">
    <property type="term" value="F:hydrolase activity"/>
    <property type="evidence" value="ECO:0007669"/>
    <property type="project" value="UniProtKB-KW"/>
</dbReference>
<dbReference type="AlphaFoldDB" id="A0A1Z4EXV9"/>
<keyword evidence="2" id="KW-0378">Hydrolase</keyword>
<dbReference type="PANTHER" id="PTHR35569:SF1">
    <property type="entry name" value="CYANAMIDE HYDRATASE DDI2-RELATED"/>
    <property type="match status" value="1"/>
</dbReference>
<dbReference type="Gene3D" id="1.10.3210.10">
    <property type="entry name" value="Hypothetical protein af1432"/>
    <property type="match status" value="1"/>
</dbReference>